<dbReference type="PIRSF" id="PIRSF006806">
    <property type="entry name" value="FTHF_cligase"/>
    <property type="match status" value="1"/>
</dbReference>
<evidence type="ECO:0000256" key="1">
    <source>
        <dbReference type="ARBA" id="ARBA00010638"/>
    </source>
</evidence>
<organism evidence="4 5">
    <name type="scientific">Pontiella agarivorans</name>
    <dbReference type="NCBI Taxonomy" id="3038953"/>
    <lineage>
        <taxon>Bacteria</taxon>
        <taxon>Pseudomonadati</taxon>
        <taxon>Kiritimatiellota</taxon>
        <taxon>Kiritimatiellia</taxon>
        <taxon>Kiritimatiellales</taxon>
        <taxon>Pontiellaceae</taxon>
        <taxon>Pontiella</taxon>
    </lineage>
</organism>
<comment type="similarity">
    <text evidence="1">Belongs to the 5-formyltetrahydrofolate cyclo-ligase family.</text>
</comment>
<accession>A0ABU5MTC3</accession>
<dbReference type="InterPro" id="IPR002698">
    <property type="entry name" value="FTHF_cligase"/>
</dbReference>
<sequence>MTPEETRTYVKNQLHSMGLPIVEANGFLAVKRLKSHPAYVAAEKIGAYAPQPEQIDVTHLMTQNERQFYIPALDETLGIYRMAAMGETFKRNTYGTVEPVEPVFVDADELDLILVPGVAFDNEGRRLGEDLDFYDDLLKFYNAPVIGLAIDAQRLKDLPVPDDAPRMDVVITESYCIETEK</sequence>
<keyword evidence="5" id="KW-1185">Reference proteome</keyword>
<dbReference type="InterPro" id="IPR037171">
    <property type="entry name" value="NagB/RpiA_transferase-like"/>
</dbReference>
<reference evidence="4 5" key="1">
    <citation type="journal article" date="2024" name="Appl. Environ. Microbiol.">
        <title>Pontiella agarivorans sp. nov., a novel marine anaerobic bacterium capable of degrading macroalgal polysaccharides and fixing nitrogen.</title>
        <authorList>
            <person name="Liu N."/>
            <person name="Kivenson V."/>
            <person name="Peng X."/>
            <person name="Cui Z."/>
            <person name="Lankiewicz T.S."/>
            <person name="Gosselin K.M."/>
            <person name="English C.J."/>
            <person name="Blair E.M."/>
            <person name="O'Malley M.A."/>
            <person name="Valentine D.L."/>
        </authorList>
    </citation>
    <scope>NUCLEOTIDE SEQUENCE [LARGE SCALE GENOMIC DNA]</scope>
    <source>
        <strain evidence="4 5">NLcol2</strain>
    </source>
</reference>
<dbReference type="Gene3D" id="3.40.50.10420">
    <property type="entry name" value="NagB/RpiA/CoA transferase-like"/>
    <property type="match status" value="1"/>
</dbReference>
<proteinExistence type="inferred from homology"/>
<evidence type="ECO:0000313" key="4">
    <source>
        <dbReference type="EMBL" id="MDZ8117447.1"/>
    </source>
</evidence>
<gene>
    <name evidence="4" type="ORF">P9H32_02320</name>
</gene>
<dbReference type="RefSeq" id="WP_322607248.1">
    <property type="nucleotide sequence ID" value="NZ_JARVCO010000002.1"/>
</dbReference>
<name>A0ABU5MTC3_9BACT</name>
<keyword evidence="3" id="KW-0067">ATP-binding</keyword>
<comment type="caution">
    <text evidence="4">The sequence shown here is derived from an EMBL/GenBank/DDBJ whole genome shotgun (WGS) entry which is preliminary data.</text>
</comment>
<dbReference type="PANTHER" id="PTHR23407:SF1">
    <property type="entry name" value="5-FORMYLTETRAHYDROFOLATE CYCLO-LIGASE"/>
    <property type="match status" value="1"/>
</dbReference>
<evidence type="ECO:0000313" key="5">
    <source>
        <dbReference type="Proteomes" id="UP001290861"/>
    </source>
</evidence>
<dbReference type="EMBL" id="JARVCO010000002">
    <property type="protein sequence ID" value="MDZ8117447.1"/>
    <property type="molecule type" value="Genomic_DNA"/>
</dbReference>
<dbReference type="PANTHER" id="PTHR23407">
    <property type="entry name" value="ATPASE INHIBITOR/5-FORMYLTETRAHYDROFOLATE CYCLO-LIGASE"/>
    <property type="match status" value="1"/>
</dbReference>
<keyword evidence="2" id="KW-0547">Nucleotide-binding</keyword>
<dbReference type="SUPFAM" id="SSF100950">
    <property type="entry name" value="NagB/RpiA/CoA transferase-like"/>
    <property type="match status" value="1"/>
</dbReference>
<dbReference type="Pfam" id="PF01812">
    <property type="entry name" value="5-FTHF_cyc-lig"/>
    <property type="match status" value="1"/>
</dbReference>
<evidence type="ECO:0000256" key="2">
    <source>
        <dbReference type="ARBA" id="ARBA00022741"/>
    </source>
</evidence>
<dbReference type="InterPro" id="IPR024185">
    <property type="entry name" value="FTHF_cligase-like_sf"/>
</dbReference>
<protein>
    <submittedName>
        <fullName evidence="4">5-formyltetrahydrofolate cyclo-ligase</fullName>
    </submittedName>
</protein>
<dbReference type="Proteomes" id="UP001290861">
    <property type="component" value="Unassembled WGS sequence"/>
</dbReference>
<evidence type="ECO:0000256" key="3">
    <source>
        <dbReference type="ARBA" id="ARBA00022840"/>
    </source>
</evidence>